<sequence>MSTDGIDSADSIEAGFADVLNGLTLGGGRRKRKKKSEPVEHAAQPPPAGEPSGQEIVDRAAWSWTIPSSAPVVTPSIYPVTDEDLVVDAQLVRPYAWTRGRTKSTVDLRIETMVSTSEHGENIEALTQTEHRSIAELCGEPRSVAEVATLLAVPLGVAKVLLGDMAGLGLVIVHKTATGGANKAHLMLMERVLSGLRRL</sequence>
<dbReference type="RefSeq" id="WP_378062483.1">
    <property type="nucleotide sequence ID" value="NZ_JBHSIS010000033.1"/>
</dbReference>
<name>A0ABV9SEK9_9PSEU</name>
<evidence type="ECO:0000313" key="3">
    <source>
        <dbReference type="Proteomes" id="UP001595859"/>
    </source>
</evidence>
<dbReference type="Pfam" id="PF05331">
    <property type="entry name" value="DUF742"/>
    <property type="match status" value="1"/>
</dbReference>
<dbReference type="PANTHER" id="PTHR36221">
    <property type="entry name" value="DUF742 DOMAIN-CONTAINING PROTEIN"/>
    <property type="match status" value="1"/>
</dbReference>
<keyword evidence="3" id="KW-1185">Reference proteome</keyword>
<dbReference type="InterPro" id="IPR007995">
    <property type="entry name" value="DUF742"/>
</dbReference>
<gene>
    <name evidence="2" type="ORF">ACFPCV_38515</name>
</gene>
<dbReference type="Proteomes" id="UP001595859">
    <property type="component" value="Unassembled WGS sequence"/>
</dbReference>
<feature type="region of interest" description="Disordered" evidence="1">
    <location>
        <begin position="22"/>
        <end position="54"/>
    </location>
</feature>
<dbReference type="PANTHER" id="PTHR36221:SF1">
    <property type="entry name" value="DUF742 DOMAIN-CONTAINING PROTEIN"/>
    <property type="match status" value="1"/>
</dbReference>
<reference evidence="3" key="1">
    <citation type="journal article" date="2019" name="Int. J. Syst. Evol. Microbiol.">
        <title>The Global Catalogue of Microorganisms (GCM) 10K type strain sequencing project: providing services to taxonomists for standard genome sequencing and annotation.</title>
        <authorList>
            <consortium name="The Broad Institute Genomics Platform"/>
            <consortium name="The Broad Institute Genome Sequencing Center for Infectious Disease"/>
            <person name="Wu L."/>
            <person name="Ma J."/>
        </authorList>
    </citation>
    <scope>NUCLEOTIDE SEQUENCE [LARGE SCALE GENOMIC DNA]</scope>
    <source>
        <strain evidence="3">ZS-22-S1</strain>
    </source>
</reference>
<evidence type="ECO:0000256" key="1">
    <source>
        <dbReference type="SAM" id="MobiDB-lite"/>
    </source>
</evidence>
<comment type="caution">
    <text evidence="2">The sequence shown here is derived from an EMBL/GenBank/DDBJ whole genome shotgun (WGS) entry which is preliminary data.</text>
</comment>
<protein>
    <submittedName>
        <fullName evidence="2">DUF742 domain-containing protein</fullName>
    </submittedName>
</protein>
<proteinExistence type="predicted"/>
<accession>A0ABV9SEK9</accession>
<dbReference type="EMBL" id="JBHSIS010000033">
    <property type="protein sequence ID" value="MFC4859424.1"/>
    <property type="molecule type" value="Genomic_DNA"/>
</dbReference>
<organism evidence="2 3">
    <name type="scientific">Actinophytocola glycyrrhizae</name>
    <dbReference type="NCBI Taxonomy" id="2044873"/>
    <lineage>
        <taxon>Bacteria</taxon>
        <taxon>Bacillati</taxon>
        <taxon>Actinomycetota</taxon>
        <taxon>Actinomycetes</taxon>
        <taxon>Pseudonocardiales</taxon>
        <taxon>Pseudonocardiaceae</taxon>
    </lineage>
</organism>
<evidence type="ECO:0000313" key="2">
    <source>
        <dbReference type="EMBL" id="MFC4859424.1"/>
    </source>
</evidence>